<dbReference type="PANTHER" id="PTHR48475">
    <property type="entry name" value="RIBONUCLEASE H"/>
    <property type="match status" value="1"/>
</dbReference>
<dbReference type="PANTHER" id="PTHR48475:SF1">
    <property type="entry name" value="RNASE H TYPE-1 DOMAIN-CONTAINING PROTEIN"/>
    <property type="match status" value="1"/>
</dbReference>
<dbReference type="InterPro" id="IPR036397">
    <property type="entry name" value="RNaseH_sf"/>
</dbReference>
<dbReference type="InterPro" id="IPR012337">
    <property type="entry name" value="RNaseH-like_sf"/>
</dbReference>
<dbReference type="PROSITE" id="PS50994">
    <property type="entry name" value="INTEGRASE"/>
    <property type="match status" value="1"/>
</dbReference>
<feature type="domain" description="Integrase catalytic" evidence="1">
    <location>
        <begin position="1"/>
        <end position="75"/>
    </location>
</feature>
<gene>
    <name evidence="2" type="ORF">DH2020_016922</name>
</gene>
<dbReference type="SUPFAM" id="SSF53098">
    <property type="entry name" value="Ribonuclease H-like"/>
    <property type="match status" value="1"/>
</dbReference>
<evidence type="ECO:0000313" key="2">
    <source>
        <dbReference type="EMBL" id="KAK6149397.1"/>
    </source>
</evidence>
<sequence length="161" mass="18596">MEKYGVRHRVAAAYHPHSNGLVEVSNRKIKQIFEKTVSTNRKDWALKLDDALWVYRTTYKTPLDMSPYRLVFGKSCHLQAELEHKAFWAVKKLNFDMTTIGEKRKSQISEVEDFAKMHILKLLPGKLKSRWSGPFVIKQVLQLGGAIEPLGKDGRVFIVNR</sequence>
<accession>A0ABR0WSS0</accession>
<name>A0ABR0WSS0_REHGL</name>
<evidence type="ECO:0000313" key="3">
    <source>
        <dbReference type="Proteomes" id="UP001318860"/>
    </source>
</evidence>
<evidence type="ECO:0000259" key="1">
    <source>
        <dbReference type="PROSITE" id="PS50994"/>
    </source>
</evidence>
<comment type="caution">
    <text evidence="2">The sequence shown here is derived from an EMBL/GenBank/DDBJ whole genome shotgun (WGS) entry which is preliminary data.</text>
</comment>
<proteinExistence type="predicted"/>
<dbReference type="Proteomes" id="UP001318860">
    <property type="component" value="Unassembled WGS sequence"/>
</dbReference>
<reference evidence="2 3" key="1">
    <citation type="journal article" date="2021" name="Comput. Struct. Biotechnol. J.">
        <title>De novo genome assembly of the potent medicinal plant Rehmannia glutinosa using nanopore technology.</title>
        <authorList>
            <person name="Ma L."/>
            <person name="Dong C."/>
            <person name="Song C."/>
            <person name="Wang X."/>
            <person name="Zheng X."/>
            <person name="Niu Y."/>
            <person name="Chen S."/>
            <person name="Feng W."/>
        </authorList>
    </citation>
    <scope>NUCLEOTIDE SEQUENCE [LARGE SCALE GENOMIC DNA]</scope>
    <source>
        <strain evidence="2">DH-2019</strain>
    </source>
</reference>
<dbReference type="EMBL" id="JABTTQ020000009">
    <property type="protein sequence ID" value="KAK6149397.1"/>
    <property type="molecule type" value="Genomic_DNA"/>
</dbReference>
<dbReference type="Gene3D" id="3.30.420.10">
    <property type="entry name" value="Ribonuclease H-like superfamily/Ribonuclease H"/>
    <property type="match status" value="1"/>
</dbReference>
<dbReference type="InterPro" id="IPR001584">
    <property type="entry name" value="Integrase_cat-core"/>
</dbReference>
<organism evidence="2 3">
    <name type="scientific">Rehmannia glutinosa</name>
    <name type="common">Chinese foxglove</name>
    <dbReference type="NCBI Taxonomy" id="99300"/>
    <lineage>
        <taxon>Eukaryota</taxon>
        <taxon>Viridiplantae</taxon>
        <taxon>Streptophyta</taxon>
        <taxon>Embryophyta</taxon>
        <taxon>Tracheophyta</taxon>
        <taxon>Spermatophyta</taxon>
        <taxon>Magnoliopsida</taxon>
        <taxon>eudicotyledons</taxon>
        <taxon>Gunneridae</taxon>
        <taxon>Pentapetalae</taxon>
        <taxon>asterids</taxon>
        <taxon>lamiids</taxon>
        <taxon>Lamiales</taxon>
        <taxon>Orobanchaceae</taxon>
        <taxon>Rehmannieae</taxon>
        <taxon>Rehmannia</taxon>
    </lineage>
</organism>
<keyword evidence="3" id="KW-1185">Reference proteome</keyword>
<protein>
    <recommendedName>
        <fullName evidence="1">Integrase catalytic domain-containing protein</fullName>
    </recommendedName>
</protein>